<evidence type="ECO:0000259" key="2">
    <source>
        <dbReference type="Pfam" id="PF00248"/>
    </source>
</evidence>
<gene>
    <name evidence="3" type="ORF">DFR60_110192</name>
</gene>
<dbReference type="PRINTS" id="PR00069">
    <property type="entry name" value="ALDKETRDTASE"/>
</dbReference>
<dbReference type="RefSeq" id="WP_002603776.1">
    <property type="nucleotide sequence ID" value="NZ_QJKD01000010.1"/>
</dbReference>
<dbReference type="EMBL" id="QJKD01000010">
    <property type="protein sequence ID" value="PXX51485.1"/>
    <property type="molecule type" value="Genomic_DNA"/>
</dbReference>
<dbReference type="InterPro" id="IPR020471">
    <property type="entry name" value="AKR"/>
</dbReference>
<dbReference type="AlphaFoldDB" id="A0A2V3Y4K8"/>
<dbReference type="Gene3D" id="3.20.20.100">
    <property type="entry name" value="NADP-dependent oxidoreductase domain"/>
    <property type="match status" value="1"/>
</dbReference>
<dbReference type="InterPro" id="IPR050523">
    <property type="entry name" value="AKR_Detox_Biosynth"/>
</dbReference>
<dbReference type="PANTHER" id="PTHR43364">
    <property type="entry name" value="NADH-SPECIFIC METHYLGLYOXAL REDUCTASE-RELATED"/>
    <property type="match status" value="1"/>
</dbReference>
<sequence>MSSINLILGTMTFGESVFYPEVERFVYTFLDLGYKELDTAYVYNEGACEKLLGNVLRRIDRNKIKISTKVNPRISGKLDGEAAYKQLDESLIRLGVDYVDTFYLHFPDPFTPVDSVLEACADLHRQGKFKELGLSNFPAWMAADVWHRCNRNGWVKPTVYEGIYNPLTRKAEVELNAALNQFGMRFCAYNPMAGGLLTGRYGKFEEEPTDGRFTHRPNYQRRYWKKSYFDAVEVIKTAVVKHKITTVEATYRWLAYHSMLRADRGDAILIGASKLDHLKQNVEVLNAGPLPEAVVEAFNAAWDISKADSPEYFTLFKGNPAAKQGEEI</sequence>
<dbReference type="InterPro" id="IPR036812">
    <property type="entry name" value="NAD(P)_OxRdtase_dom_sf"/>
</dbReference>
<keyword evidence="1" id="KW-0560">Oxidoreductase</keyword>
<organism evidence="3 4">
    <name type="scientific">Hungatella effluvii</name>
    <dbReference type="NCBI Taxonomy" id="1096246"/>
    <lineage>
        <taxon>Bacteria</taxon>
        <taxon>Bacillati</taxon>
        <taxon>Bacillota</taxon>
        <taxon>Clostridia</taxon>
        <taxon>Lachnospirales</taxon>
        <taxon>Lachnospiraceae</taxon>
        <taxon>Hungatella</taxon>
    </lineage>
</organism>
<dbReference type="Proteomes" id="UP000248057">
    <property type="component" value="Unassembled WGS sequence"/>
</dbReference>
<evidence type="ECO:0000313" key="4">
    <source>
        <dbReference type="Proteomes" id="UP000248057"/>
    </source>
</evidence>
<protein>
    <submittedName>
        <fullName evidence="3">Aflatoxin B1 aldehyde reductase</fullName>
    </submittedName>
</protein>
<comment type="caution">
    <text evidence="3">The sequence shown here is derived from an EMBL/GenBank/DDBJ whole genome shotgun (WGS) entry which is preliminary data.</text>
</comment>
<name>A0A2V3Y4K8_9FIRM</name>
<evidence type="ECO:0000256" key="1">
    <source>
        <dbReference type="ARBA" id="ARBA00023002"/>
    </source>
</evidence>
<feature type="domain" description="NADP-dependent oxidoreductase" evidence="2">
    <location>
        <begin position="6"/>
        <end position="302"/>
    </location>
</feature>
<dbReference type="GeneID" id="86063050"/>
<dbReference type="CDD" id="cd19075">
    <property type="entry name" value="AKR_AKR7A1-5"/>
    <property type="match status" value="1"/>
</dbReference>
<evidence type="ECO:0000313" key="3">
    <source>
        <dbReference type="EMBL" id="PXX51485.1"/>
    </source>
</evidence>
<accession>A0A2V3Y4K8</accession>
<dbReference type="InterPro" id="IPR023210">
    <property type="entry name" value="NADP_OxRdtase_dom"/>
</dbReference>
<dbReference type="Pfam" id="PF00248">
    <property type="entry name" value="Aldo_ket_red"/>
    <property type="match status" value="1"/>
</dbReference>
<proteinExistence type="predicted"/>
<dbReference type="SUPFAM" id="SSF51430">
    <property type="entry name" value="NAD(P)-linked oxidoreductase"/>
    <property type="match status" value="1"/>
</dbReference>
<reference evidence="3 4" key="1">
    <citation type="submission" date="2018-05" db="EMBL/GenBank/DDBJ databases">
        <title>Genomic Encyclopedia of Type Strains, Phase IV (KMG-IV): sequencing the most valuable type-strain genomes for metagenomic binning, comparative biology and taxonomic classification.</title>
        <authorList>
            <person name="Goeker M."/>
        </authorList>
    </citation>
    <scope>NUCLEOTIDE SEQUENCE [LARGE SCALE GENOMIC DNA]</scope>
    <source>
        <strain evidence="3 4">DSM 24995</strain>
    </source>
</reference>
<dbReference type="PANTHER" id="PTHR43364:SF4">
    <property type="entry name" value="NAD(P)-LINKED OXIDOREDUCTASE SUPERFAMILY PROTEIN"/>
    <property type="match status" value="1"/>
</dbReference>
<keyword evidence="4" id="KW-1185">Reference proteome</keyword>
<dbReference type="GO" id="GO:0016491">
    <property type="term" value="F:oxidoreductase activity"/>
    <property type="evidence" value="ECO:0007669"/>
    <property type="project" value="UniProtKB-KW"/>
</dbReference>